<accession>A0A219B0Z1</accession>
<dbReference type="GO" id="GO:0050660">
    <property type="term" value="F:flavin adenine dinucleotide binding"/>
    <property type="evidence" value="ECO:0007669"/>
    <property type="project" value="InterPro"/>
</dbReference>
<dbReference type="Pfam" id="PF00441">
    <property type="entry name" value="Acyl-CoA_dh_1"/>
    <property type="match status" value="1"/>
</dbReference>
<dbReference type="Pfam" id="PF02771">
    <property type="entry name" value="Acyl-CoA_dh_N"/>
    <property type="match status" value="1"/>
</dbReference>
<dbReference type="GO" id="GO:0005737">
    <property type="term" value="C:cytoplasm"/>
    <property type="evidence" value="ECO:0007669"/>
    <property type="project" value="TreeGrafter"/>
</dbReference>
<dbReference type="CDD" id="cd00567">
    <property type="entry name" value="ACAD"/>
    <property type="match status" value="1"/>
</dbReference>
<dbReference type="GO" id="GO:0003995">
    <property type="term" value="F:acyl-CoA dehydrogenase activity"/>
    <property type="evidence" value="ECO:0007669"/>
    <property type="project" value="TreeGrafter"/>
</dbReference>
<comment type="caution">
    <text evidence="10">The sequence shown here is derived from an EMBL/GenBank/DDBJ whole genome shotgun (WGS) entry which is preliminary data.</text>
</comment>
<evidence type="ECO:0000259" key="9">
    <source>
        <dbReference type="Pfam" id="PF02771"/>
    </source>
</evidence>
<dbReference type="SUPFAM" id="SSF47203">
    <property type="entry name" value="Acyl-CoA dehydrogenase C-terminal domain-like"/>
    <property type="match status" value="1"/>
</dbReference>
<keyword evidence="3 6" id="KW-0285">Flavoprotein</keyword>
<dbReference type="EMBL" id="NFZT01000007">
    <property type="protein sequence ID" value="OWV31806.1"/>
    <property type="molecule type" value="Genomic_DNA"/>
</dbReference>
<evidence type="ECO:0000256" key="2">
    <source>
        <dbReference type="ARBA" id="ARBA00009347"/>
    </source>
</evidence>
<evidence type="ECO:0000313" key="11">
    <source>
        <dbReference type="Proteomes" id="UP000198462"/>
    </source>
</evidence>
<dbReference type="InterPro" id="IPR013786">
    <property type="entry name" value="AcylCoA_DH/ox_N"/>
</dbReference>
<evidence type="ECO:0000259" key="7">
    <source>
        <dbReference type="Pfam" id="PF00441"/>
    </source>
</evidence>
<evidence type="ECO:0000256" key="5">
    <source>
        <dbReference type="ARBA" id="ARBA00023002"/>
    </source>
</evidence>
<evidence type="ECO:0000259" key="8">
    <source>
        <dbReference type="Pfam" id="PF02770"/>
    </source>
</evidence>
<sequence>MEFELAEEHRMLADLAQRFVREHLYPLEAAVLERDAEGQGSYLTAEEKERLDKVSQEMGLWSLDAPEEVGGMALPYVALVAVNEAMGSSAIQYHLPPDSPNLRMLVATAKGQQVEAYLQPYARGETVSAIGISEPGAGADPRGMKTKAVYDEAADEWVINGRKIWITRAAEADFTILMAVTDPETRAMSAFLVDRDAPGFNVLRRIPMLGGEYTYEVTLEDCRVPGWKLLGEEGGGFAPMQVRLGTRRMEMAAWSIGAAQRALDMMTDYAPQRTVFGETLAQKQAVQWWVADGATKIHAARLMAYDCAWKLDEGRDVRTEISMLKVFATEMAQEIIDQAMQVHGAMGVTKELPLQMLAGKIRNMRIYDGPSEVHRMVVARNLMNTRGQTR</sequence>
<dbReference type="RefSeq" id="WP_088713602.1">
    <property type="nucleotide sequence ID" value="NZ_NFZT01000007.1"/>
</dbReference>
<dbReference type="PANTHER" id="PTHR48083">
    <property type="entry name" value="MEDIUM-CHAIN SPECIFIC ACYL-COA DEHYDROGENASE, MITOCHONDRIAL-RELATED"/>
    <property type="match status" value="1"/>
</dbReference>
<dbReference type="OrthoDB" id="9780544at2"/>
<dbReference type="InterPro" id="IPR006091">
    <property type="entry name" value="Acyl-CoA_Oxase/DH_mid-dom"/>
</dbReference>
<reference evidence="11" key="1">
    <citation type="submission" date="2017-05" db="EMBL/GenBank/DDBJ databases">
        <authorList>
            <person name="Lin X."/>
        </authorList>
    </citation>
    <scope>NUCLEOTIDE SEQUENCE [LARGE SCALE GENOMIC DNA]</scope>
    <source>
        <strain evidence="11">JLT2012</strain>
    </source>
</reference>
<dbReference type="InterPro" id="IPR009100">
    <property type="entry name" value="AcylCoA_DH/oxidase_NM_dom_sf"/>
</dbReference>
<dbReference type="PANTHER" id="PTHR48083:SF2">
    <property type="entry name" value="MEDIUM-CHAIN SPECIFIC ACYL-COA DEHYDROGENASE, MITOCHONDRIAL"/>
    <property type="match status" value="1"/>
</dbReference>
<dbReference type="GO" id="GO:0033539">
    <property type="term" value="P:fatty acid beta-oxidation using acyl-CoA dehydrogenase"/>
    <property type="evidence" value="ECO:0007669"/>
    <property type="project" value="TreeGrafter"/>
</dbReference>
<dbReference type="Proteomes" id="UP000198462">
    <property type="component" value="Unassembled WGS sequence"/>
</dbReference>
<protein>
    <submittedName>
        <fullName evidence="10">Acyl-CoA dehydrogenase</fullName>
    </submittedName>
</protein>
<name>A0A219B0Z1_9SPHN</name>
<evidence type="ECO:0000256" key="6">
    <source>
        <dbReference type="RuleBase" id="RU362125"/>
    </source>
</evidence>
<evidence type="ECO:0000256" key="1">
    <source>
        <dbReference type="ARBA" id="ARBA00001974"/>
    </source>
</evidence>
<organism evidence="10 11">
    <name type="scientific">Pacificimonas flava</name>
    <dbReference type="NCBI Taxonomy" id="1234595"/>
    <lineage>
        <taxon>Bacteria</taxon>
        <taxon>Pseudomonadati</taxon>
        <taxon>Pseudomonadota</taxon>
        <taxon>Alphaproteobacteria</taxon>
        <taxon>Sphingomonadales</taxon>
        <taxon>Sphingosinicellaceae</taxon>
        <taxon>Pacificimonas</taxon>
    </lineage>
</organism>
<evidence type="ECO:0000313" key="10">
    <source>
        <dbReference type="EMBL" id="OWV31806.1"/>
    </source>
</evidence>
<keyword evidence="11" id="KW-1185">Reference proteome</keyword>
<evidence type="ECO:0000256" key="3">
    <source>
        <dbReference type="ARBA" id="ARBA00022630"/>
    </source>
</evidence>
<dbReference type="InterPro" id="IPR050741">
    <property type="entry name" value="Acyl-CoA_dehydrogenase"/>
</dbReference>
<dbReference type="Gene3D" id="1.20.140.10">
    <property type="entry name" value="Butyryl-CoA Dehydrogenase, subunit A, domain 3"/>
    <property type="match status" value="1"/>
</dbReference>
<keyword evidence="5 6" id="KW-0560">Oxidoreductase</keyword>
<gene>
    <name evidence="10" type="ORF">B5C34_14950</name>
</gene>
<comment type="cofactor">
    <cofactor evidence="1 6">
        <name>FAD</name>
        <dbReference type="ChEBI" id="CHEBI:57692"/>
    </cofactor>
</comment>
<proteinExistence type="inferred from homology"/>
<dbReference type="FunFam" id="1.20.140.10:FF:000001">
    <property type="entry name" value="Acyl-CoA dehydrogenase"/>
    <property type="match status" value="1"/>
</dbReference>
<dbReference type="Gene3D" id="2.40.110.10">
    <property type="entry name" value="Butyryl-CoA Dehydrogenase, subunit A, domain 2"/>
    <property type="match status" value="1"/>
</dbReference>
<dbReference type="InterPro" id="IPR036250">
    <property type="entry name" value="AcylCo_DH-like_C"/>
</dbReference>
<keyword evidence="4 6" id="KW-0274">FAD</keyword>
<comment type="similarity">
    <text evidence="2 6">Belongs to the acyl-CoA dehydrogenase family.</text>
</comment>
<feature type="domain" description="Acyl-CoA dehydrogenase/oxidase C-terminal" evidence="7">
    <location>
        <begin position="234"/>
        <end position="382"/>
    </location>
</feature>
<dbReference type="FunFam" id="2.40.110.10:FF:000002">
    <property type="entry name" value="Acyl-CoA dehydrogenase fadE12"/>
    <property type="match status" value="1"/>
</dbReference>
<evidence type="ECO:0000256" key="4">
    <source>
        <dbReference type="ARBA" id="ARBA00022827"/>
    </source>
</evidence>
<dbReference type="Gene3D" id="1.10.540.10">
    <property type="entry name" value="Acyl-CoA dehydrogenase/oxidase, N-terminal domain"/>
    <property type="match status" value="1"/>
</dbReference>
<dbReference type="SUPFAM" id="SSF56645">
    <property type="entry name" value="Acyl-CoA dehydrogenase NM domain-like"/>
    <property type="match status" value="1"/>
</dbReference>
<dbReference type="Pfam" id="PF02770">
    <property type="entry name" value="Acyl-CoA_dh_M"/>
    <property type="match status" value="1"/>
</dbReference>
<dbReference type="InterPro" id="IPR037069">
    <property type="entry name" value="AcylCoA_DH/ox_N_sf"/>
</dbReference>
<dbReference type="InterPro" id="IPR009075">
    <property type="entry name" value="AcylCo_DH/oxidase_C"/>
</dbReference>
<dbReference type="InterPro" id="IPR046373">
    <property type="entry name" value="Acyl-CoA_Oxase/DH_mid-dom_sf"/>
</dbReference>
<feature type="domain" description="Acyl-CoA oxidase/dehydrogenase middle" evidence="8">
    <location>
        <begin position="129"/>
        <end position="221"/>
    </location>
</feature>
<feature type="domain" description="Acyl-CoA dehydrogenase/oxidase N-terminal" evidence="9">
    <location>
        <begin position="7"/>
        <end position="125"/>
    </location>
</feature>
<dbReference type="AlphaFoldDB" id="A0A219B0Z1"/>